<feature type="compositionally biased region" description="Low complexity" evidence="5">
    <location>
        <begin position="677"/>
        <end position="698"/>
    </location>
</feature>
<evidence type="ECO:0000256" key="1">
    <source>
        <dbReference type="ARBA" id="ARBA00005083"/>
    </source>
</evidence>
<name>A0A2S5B7U6_9BASI</name>
<accession>A0A2S5B7U6</accession>
<dbReference type="InterPro" id="IPR007173">
    <property type="entry name" value="ALO_C"/>
</dbReference>
<dbReference type="InterPro" id="IPR016167">
    <property type="entry name" value="FAD-bd_PCMH_sub1"/>
</dbReference>
<evidence type="ECO:0000259" key="6">
    <source>
        <dbReference type="PROSITE" id="PS51387"/>
    </source>
</evidence>
<evidence type="ECO:0000256" key="2">
    <source>
        <dbReference type="ARBA" id="ARBA00013136"/>
    </source>
</evidence>
<keyword evidence="8" id="KW-1185">Reference proteome</keyword>
<protein>
    <recommendedName>
        <fullName evidence="2">D-arabinono-1,4-lactone oxidase</fullName>
        <ecNumber evidence="2">1.1.3.37</ecNumber>
    </recommendedName>
    <alternativeName>
        <fullName evidence="4">L-galactono-gamma-lactone oxidase</fullName>
    </alternativeName>
</protein>
<dbReference type="InterPro" id="IPR016169">
    <property type="entry name" value="FAD-bd_PCMH_sub2"/>
</dbReference>
<proteinExistence type="predicted"/>
<dbReference type="InterPro" id="IPR036908">
    <property type="entry name" value="RlpA-like_sf"/>
</dbReference>
<comment type="pathway">
    <text evidence="1">Cofactor biosynthesis; D-erythroascorbate biosynthesis; dehydro-D-arabinono-1,4-lactone from D-arabinose: step 2/2.</text>
</comment>
<dbReference type="EC" id="1.1.3.37" evidence="2"/>
<dbReference type="GO" id="GO:0071949">
    <property type="term" value="F:FAD binding"/>
    <property type="evidence" value="ECO:0007669"/>
    <property type="project" value="InterPro"/>
</dbReference>
<dbReference type="PANTHER" id="PTHR43762">
    <property type="entry name" value="L-GULONOLACTONE OXIDASE"/>
    <property type="match status" value="1"/>
</dbReference>
<feature type="region of interest" description="Disordered" evidence="5">
    <location>
        <begin position="361"/>
        <end position="416"/>
    </location>
</feature>
<keyword evidence="3" id="KW-0560">Oxidoreductase</keyword>
<evidence type="ECO:0000313" key="7">
    <source>
        <dbReference type="EMBL" id="POY72837.1"/>
    </source>
</evidence>
<dbReference type="Proteomes" id="UP000237144">
    <property type="component" value="Unassembled WGS sequence"/>
</dbReference>
<evidence type="ECO:0000256" key="3">
    <source>
        <dbReference type="ARBA" id="ARBA00023002"/>
    </source>
</evidence>
<dbReference type="Pfam" id="PF01565">
    <property type="entry name" value="FAD_binding_4"/>
    <property type="match status" value="1"/>
</dbReference>
<feature type="compositionally biased region" description="Polar residues" evidence="5">
    <location>
        <begin position="762"/>
        <end position="774"/>
    </location>
</feature>
<dbReference type="Gene3D" id="3.30.70.2520">
    <property type="match status" value="1"/>
</dbReference>
<evidence type="ECO:0000256" key="5">
    <source>
        <dbReference type="SAM" id="MobiDB-lite"/>
    </source>
</evidence>
<dbReference type="InterPro" id="IPR036318">
    <property type="entry name" value="FAD-bd_PCMH-like_sf"/>
</dbReference>
<dbReference type="CDD" id="cd22191">
    <property type="entry name" value="DPBB_RlpA_EXP_N-like"/>
    <property type="match status" value="1"/>
</dbReference>
<dbReference type="InterPro" id="IPR016171">
    <property type="entry name" value="Vanillyl_alc_oxidase_C-sub2"/>
</dbReference>
<evidence type="ECO:0000313" key="8">
    <source>
        <dbReference type="Proteomes" id="UP000237144"/>
    </source>
</evidence>
<feature type="region of interest" description="Disordered" evidence="5">
    <location>
        <begin position="677"/>
        <end position="776"/>
    </location>
</feature>
<feature type="compositionally biased region" description="Polar residues" evidence="5">
    <location>
        <begin position="379"/>
        <end position="399"/>
    </location>
</feature>
<dbReference type="OrthoDB" id="610608at2759"/>
<feature type="domain" description="FAD-binding PCMH-type" evidence="6">
    <location>
        <begin position="44"/>
        <end position="219"/>
    </location>
</feature>
<dbReference type="InterPro" id="IPR016166">
    <property type="entry name" value="FAD-bd_PCMH"/>
</dbReference>
<dbReference type="AlphaFoldDB" id="A0A2S5B7U6"/>
<dbReference type="GO" id="GO:0003885">
    <property type="term" value="F:D-arabinono-1,4-lactone oxidase activity"/>
    <property type="evidence" value="ECO:0007669"/>
    <property type="project" value="UniProtKB-EC"/>
</dbReference>
<dbReference type="EMBL" id="PJQD01000046">
    <property type="protein sequence ID" value="POY72837.1"/>
    <property type="molecule type" value="Genomic_DNA"/>
</dbReference>
<reference evidence="7 8" key="1">
    <citation type="journal article" date="2018" name="Front. Microbiol.">
        <title>Prospects for Fungal Bioremediation of Acidic Radioactive Waste Sites: Characterization and Genome Sequence of Rhodotorula taiwanensis MD1149.</title>
        <authorList>
            <person name="Tkavc R."/>
            <person name="Matrosova V.Y."/>
            <person name="Grichenko O.E."/>
            <person name="Gostincar C."/>
            <person name="Volpe R.P."/>
            <person name="Klimenkova P."/>
            <person name="Gaidamakova E.K."/>
            <person name="Zhou C.E."/>
            <person name="Stewart B.J."/>
            <person name="Lyman M.G."/>
            <person name="Malfatti S.A."/>
            <person name="Rubinfeld B."/>
            <person name="Courtot M."/>
            <person name="Singh J."/>
            <person name="Dalgard C.L."/>
            <person name="Hamilton T."/>
            <person name="Frey K.G."/>
            <person name="Gunde-Cimerman N."/>
            <person name="Dugan L."/>
            <person name="Daly M.J."/>
        </authorList>
    </citation>
    <scope>NUCLEOTIDE SEQUENCE [LARGE SCALE GENOMIC DNA]</scope>
    <source>
        <strain evidence="7 8">MD1149</strain>
    </source>
</reference>
<dbReference type="UniPathway" id="UPA00771">
    <property type="reaction ID" value="UER00766"/>
</dbReference>
<dbReference type="PANTHER" id="PTHR43762:SF1">
    <property type="entry name" value="D-ARABINONO-1,4-LACTONE OXIDASE"/>
    <property type="match status" value="1"/>
</dbReference>
<dbReference type="InterPro" id="IPR010031">
    <property type="entry name" value="FAD_lactone_oxidase-like"/>
</dbReference>
<feature type="compositionally biased region" description="Low complexity" evidence="5">
    <location>
        <begin position="728"/>
        <end position="761"/>
    </location>
</feature>
<sequence>MPPLPPPSAAPLDDLSIHDLERLLDPVTTKHGNQLTFRNWATTFRSDAAAVFRPRSVQQVRYAVELSRRTNRTIRAAGAGHSPSDIVCTGDYILDLKGLDNVLDVDGDSRTFHAEGGILLRNLHPILLERGSLALSSLGSISDQTLAGALSTSTHGSGVTFSSISTYATFLDIVLPQPGAPVVRVSRSEDQDPDLFHAALCGLGAVGIVVGVGMRAEPVFKLEEEIFTMRFDEFTKRWQEIAESAEHVRCWWFPQVARVKISRLNRTNKAVTPGPSALSSYLQNVVLAKHIHAVALSAARYLPALLPYHAWFMWTFREQPGPVRWREFFAGIWARVSGSKTGGPWPRIEELDQDGKGAVAELPFHPVDPATLPEVRPSDVSSPSFDRTDSNESSSSKLTTPDDMLTPPYTPPTQSPVNEAVVVDRPVSPASDLELPTSIVEEVEAKTAVKQERTPMPWPILEDKPTYRVDLGVKIFNYDCGFPQYTYESCIPYESTGAALNELHQWHTHELAKPGYPLRAHFPVEIRYAAKDEAWLSPTGSGPGCYLGAIQYRPFNLPVPYREHFARFSGTLFSLFSGKPHWAKTHTLTPDDFRKLYPRFDDFLAVRERVDPKRVLANEYVKRHLLGEVPTEQMEHQGRRWKERFGVALTAIAILVYYLFFDSSSSPTVSTAVPSAQLANPSSLSRVSPSSPSGGVEPVPAPISPMTTQSSLETAAPTFAHSDVSSLTSESTKSADSTSAAKVDQKTASKASTATSSTASSRSGQEKSGTSGQTYKGEATFYFPTELTNMMQQNGNAGACGDKNSDDALICALQTEIYAGGKNCGKEVQITRTIGEGGSVAVTVADECPR</sequence>
<dbReference type="Gene3D" id="2.40.40.10">
    <property type="entry name" value="RlpA-like domain"/>
    <property type="match status" value="1"/>
</dbReference>
<dbReference type="SUPFAM" id="SSF56176">
    <property type="entry name" value="FAD-binding/transporter-associated domain-like"/>
    <property type="match status" value="1"/>
</dbReference>
<dbReference type="Pfam" id="PF04030">
    <property type="entry name" value="ALO"/>
    <property type="match status" value="2"/>
</dbReference>
<dbReference type="Gene3D" id="3.30.465.10">
    <property type="match status" value="1"/>
</dbReference>
<dbReference type="GO" id="GO:0016020">
    <property type="term" value="C:membrane"/>
    <property type="evidence" value="ECO:0007669"/>
    <property type="project" value="InterPro"/>
</dbReference>
<dbReference type="Gene3D" id="3.30.43.10">
    <property type="entry name" value="Uridine Diphospho-n-acetylenolpyruvylglucosamine Reductase, domain 2"/>
    <property type="match status" value="1"/>
</dbReference>
<gene>
    <name evidence="7" type="ORF">BMF94_4092</name>
</gene>
<dbReference type="PROSITE" id="PS51387">
    <property type="entry name" value="FAD_PCMH"/>
    <property type="match status" value="1"/>
</dbReference>
<dbReference type="Gene3D" id="1.10.45.10">
    <property type="entry name" value="Vanillyl-alcohol Oxidase, Chain A, domain 4"/>
    <property type="match status" value="1"/>
</dbReference>
<dbReference type="InterPro" id="IPR006094">
    <property type="entry name" value="Oxid_FAD_bind_N"/>
</dbReference>
<dbReference type="GO" id="GO:0005739">
    <property type="term" value="C:mitochondrion"/>
    <property type="evidence" value="ECO:0007669"/>
    <property type="project" value="TreeGrafter"/>
</dbReference>
<dbReference type="SUPFAM" id="SSF50685">
    <property type="entry name" value="Barwin-like endoglucanases"/>
    <property type="match status" value="1"/>
</dbReference>
<organism evidence="7 8">
    <name type="scientific">Rhodotorula taiwanensis</name>
    <dbReference type="NCBI Taxonomy" id="741276"/>
    <lineage>
        <taxon>Eukaryota</taxon>
        <taxon>Fungi</taxon>
        <taxon>Dikarya</taxon>
        <taxon>Basidiomycota</taxon>
        <taxon>Pucciniomycotina</taxon>
        <taxon>Microbotryomycetes</taxon>
        <taxon>Sporidiobolales</taxon>
        <taxon>Sporidiobolaceae</taxon>
        <taxon>Rhodotorula</taxon>
    </lineage>
</organism>
<comment type="caution">
    <text evidence="7">The sequence shown here is derived from an EMBL/GenBank/DDBJ whole genome shotgun (WGS) entry which is preliminary data.</text>
</comment>
<evidence type="ECO:0000256" key="4">
    <source>
        <dbReference type="ARBA" id="ARBA00033418"/>
    </source>
</evidence>
<dbReference type="STRING" id="741276.A0A2S5B7U6"/>